<dbReference type="EMBL" id="CADCWF010000285">
    <property type="protein sequence ID" value="CAA9574484.1"/>
    <property type="molecule type" value="Genomic_DNA"/>
</dbReference>
<gene>
    <name evidence="1" type="ORF">AVDCRST_MAG59-3927</name>
</gene>
<organism evidence="1">
    <name type="scientific">uncultured Thermomicrobiales bacterium</name>
    <dbReference type="NCBI Taxonomy" id="1645740"/>
    <lineage>
        <taxon>Bacteria</taxon>
        <taxon>Pseudomonadati</taxon>
        <taxon>Thermomicrobiota</taxon>
        <taxon>Thermomicrobia</taxon>
        <taxon>Thermomicrobiales</taxon>
        <taxon>environmental samples</taxon>
    </lineage>
</organism>
<dbReference type="AlphaFoldDB" id="A0A6J4VB65"/>
<protein>
    <submittedName>
        <fullName evidence="1">Uncharacterized protein</fullName>
    </submittedName>
</protein>
<evidence type="ECO:0000313" key="1">
    <source>
        <dbReference type="EMBL" id="CAA9574484.1"/>
    </source>
</evidence>
<sequence length="82" mass="9285">MFLSGQLPGFDHRRHVHVANILTHLPFGRELMHLGLQTMAYRHFVPDKYSAETTDVWWERLDGELPDPALFDDLPGGAEGAS</sequence>
<name>A0A6J4VB65_9BACT</name>
<proteinExistence type="predicted"/>
<accession>A0A6J4VB65</accession>
<reference evidence="1" key="1">
    <citation type="submission" date="2020-02" db="EMBL/GenBank/DDBJ databases">
        <authorList>
            <person name="Meier V. D."/>
        </authorList>
    </citation>
    <scope>NUCLEOTIDE SEQUENCE</scope>
    <source>
        <strain evidence="1">AVDCRST_MAG59</strain>
    </source>
</reference>